<dbReference type="AlphaFoldDB" id="A0A126V6A3"/>
<dbReference type="OrthoDB" id="7871473at2"/>
<sequence>MTKISDEEAVHLQFRVPQSRADEFMKLVFENSRMQHGGKTKMFLLLIDEFQKSQQIKQLRGEIARIEGE</sequence>
<dbReference type="Proteomes" id="UP000070371">
    <property type="component" value="Plasmid unnamed"/>
</dbReference>
<protein>
    <recommendedName>
        <fullName evidence="3">Arc-like DNA binding domain-containing protein</fullName>
    </recommendedName>
</protein>
<geneLocation type="plasmid" evidence="1">
    <name>unnamed</name>
</geneLocation>
<dbReference type="RefSeq" id="WP_039000026.1">
    <property type="nucleotide sequence ID" value="NZ_CP014328.1"/>
</dbReference>
<proteinExistence type="predicted"/>
<name>A0A126V6A3_9RHOB</name>
<evidence type="ECO:0000313" key="2">
    <source>
        <dbReference type="Proteomes" id="UP000070371"/>
    </source>
</evidence>
<evidence type="ECO:0000313" key="1">
    <source>
        <dbReference type="EMBL" id="AML53812.1"/>
    </source>
</evidence>
<dbReference type="EMBL" id="CP014328">
    <property type="protein sequence ID" value="AML53812.1"/>
    <property type="molecule type" value="Genomic_DNA"/>
</dbReference>
<keyword evidence="2" id="KW-1185">Reference proteome</keyword>
<accession>A0A126V6A3</accession>
<gene>
    <name evidence="1" type="ORF">RC74_21405</name>
</gene>
<organism evidence="1 2">
    <name type="scientific">Falsihalocynthiibacter arcticus</name>
    <dbReference type="NCBI Taxonomy" id="1579316"/>
    <lineage>
        <taxon>Bacteria</taxon>
        <taxon>Pseudomonadati</taxon>
        <taxon>Pseudomonadota</taxon>
        <taxon>Alphaproteobacteria</taxon>
        <taxon>Rhodobacterales</taxon>
        <taxon>Roseobacteraceae</taxon>
        <taxon>Falsihalocynthiibacter</taxon>
    </lineage>
</organism>
<reference evidence="1 2" key="1">
    <citation type="submission" date="2016-02" db="EMBL/GenBank/DDBJ databases">
        <title>Complete genome sequence of Halocynthiibacter arcticus PAMC 20958t from arctic marine sediment.</title>
        <authorList>
            <person name="Lee Y.M."/>
            <person name="Baek K."/>
            <person name="Lee H.K."/>
            <person name="Shin S.C."/>
        </authorList>
    </citation>
    <scope>NUCLEOTIDE SEQUENCE [LARGE SCALE GENOMIC DNA]</scope>
    <source>
        <strain evidence="1">PAMC 20958</strain>
        <plasmid evidence="2">Plasmid</plasmid>
    </source>
</reference>
<keyword evidence="1" id="KW-0614">Plasmid</keyword>
<evidence type="ECO:0008006" key="3">
    <source>
        <dbReference type="Google" id="ProtNLM"/>
    </source>
</evidence>
<dbReference type="KEGG" id="hat:RC74_21405"/>